<keyword evidence="9" id="KW-0029">Amino-acid transport</keyword>
<dbReference type="PROSITE" id="PS00211">
    <property type="entry name" value="ABC_TRANSPORTER_1"/>
    <property type="match status" value="1"/>
</dbReference>
<keyword evidence="6" id="KW-0547">Nucleotide-binding</keyword>
<dbReference type="InterPro" id="IPR003439">
    <property type="entry name" value="ABC_transporter-like_ATP-bd"/>
</dbReference>
<dbReference type="SUPFAM" id="SSF55021">
    <property type="entry name" value="ACT-like"/>
    <property type="match status" value="1"/>
</dbReference>
<evidence type="ECO:0000256" key="4">
    <source>
        <dbReference type="ARBA" id="ARBA00022448"/>
    </source>
</evidence>
<dbReference type="InterPro" id="IPR045865">
    <property type="entry name" value="ACT-like_dom_sf"/>
</dbReference>
<dbReference type="Gene3D" id="3.30.70.260">
    <property type="match status" value="1"/>
</dbReference>
<dbReference type="AlphaFoldDB" id="A0AAX3E2Q6"/>
<evidence type="ECO:0000256" key="9">
    <source>
        <dbReference type="ARBA" id="ARBA00022970"/>
    </source>
</evidence>
<dbReference type="Proteomes" id="UP001163166">
    <property type="component" value="Chromosome"/>
</dbReference>
<comment type="function">
    <text evidence="11">Involved in beta-(1--&gt;2)glucan export. Transmembrane domains (TMD) form a pore in the inner membrane and the ATP-binding domain (NBD) is responsible for energy generation.</text>
</comment>
<keyword evidence="4" id="KW-0813">Transport</keyword>
<evidence type="ECO:0000256" key="2">
    <source>
        <dbReference type="ARBA" id="ARBA00005417"/>
    </source>
</evidence>
<keyword evidence="8" id="KW-1278">Translocase</keyword>
<accession>A0AAX3E2Q6</accession>
<dbReference type="PROSITE" id="PS50893">
    <property type="entry name" value="ABC_TRANSPORTER_2"/>
    <property type="match status" value="1"/>
</dbReference>
<dbReference type="PANTHER" id="PTHR43166">
    <property type="entry name" value="AMINO ACID IMPORT ATP-BINDING PROTEIN"/>
    <property type="match status" value="1"/>
</dbReference>
<evidence type="ECO:0000256" key="8">
    <source>
        <dbReference type="ARBA" id="ARBA00022967"/>
    </source>
</evidence>
<dbReference type="InterPro" id="IPR050086">
    <property type="entry name" value="MetN_ABC_transporter-like"/>
</dbReference>
<evidence type="ECO:0000256" key="6">
    <source>
        <dbReference type="ARBA" id="ARBA00022741"/>
    </source>
</evidence>
<evidence type="ECO:0000256" key="3">
    <source>
        <dbReference type="ARBA" id="ARBA00020019"/>
    </source>
</evidence>
<dbReference type="InterPro" id="IPR018449">
    <property type="entry name" value="NIL_domain"/>
</dbReference>
<evidence type="ECO:0000256" key="10">
    <source>
        <dbReference type="ARBA" id="ARBA00023136"/>
    </source>
</evidence>
<dbReference type="InterPro" id="IPR003593">
    <property type="entry name" value="AAA+_ATPase"/>
</dbReference>
<sequence>MNEPIMNAPWQPPAGERPAFVSSQPTTGILIDRVRKVYPARKSSAEVVALDDISLTVPKGSILGVIGRSGAGKSTLIRLINGLDKPSSGRVVVNGVEITALSERDLRTARRSIGMVFQHFNLLSSRTAFGNVALPLEIAGTPKAEIEKRVLPLLDMVGLADKRDRYPAELSGGQKQRVGIARALATEPSVLLSDEATSALDPETTDQILELLKQINRDLHLTILFITHEMAVVKALADRVAVIEGGRIVEDGATFDVFATPRHEVTRRFVSSVTGSGAPDWLLEKLQPQQPPGGQVVLRITFKGSDANQPLLSRVSRDLGVNLNILSGQVEMIAGHPFGTLIVSLDAGPDVLRQVIAQLSAGNNLVEQLGYVA</sequence>
<evidence type="ECO:0000256" key="7">
    <source>
        <dbReference type="ARBA" id="ARBA00022840"/>
    </source>
</evidence>
<dbReference type="FunFam" id="3.40.50.300:FF:000056">
    <property type="entry name" value="Cell division ATP-binding protein FtsE"/>
    <property type="match status" value="1"/>
</dbReference>
<protein>
    <recommendedName>
        <fullName evidence="3">Cell division ATP-binding protein FtsE</fullName>
    </recommendedName>
</protein>
<dbReference type="Pfam" id="PF00005">
    <property type="entry name" value="ABC_tran"/>
    <property type="match status" value="1"/>
</dbReference>
<evidence type="ECO:0000313" key="14">
    <source>
        <dbReference type="Proteomes" id="UP001163166"/>
    </source>
</evidence>
<comment type="similarity">
    <text evidence="2">Belongs to the ABC transporter superfamily.</text>
</comment>
<name>A0AAX3E2Q6_RHOPL</name>
<dbReference type="GO" id="GO:0006865">
    <property type="term" value="P:amino acid transport"/>
    <property type="evidence" value="ECO:0007669"/>
    <property type="project" value="UniProtKB-KW"/>
</dbReference>
<dbReference type="Gene3D" id="3.40.50.300">
    <property type="entry name" value="P-loop containing nucleotide triphosphate hydrolases"/>
    <property type="match status" value="1"/>
</dbReference>
<dbReference type="EMBL" id="CP076676">
    <property type="protein sequence ID" value="UYO41044.1"/>
    <property type="molecule type" value="Genomic_DNA"/>
</dbReference>
<gene>
    <name evidence="13" type="ORF">KQX62_07000</name>
</gene>
<reference evidence="13" key="1">
    <citation type="journal article" date="2022" name="Biol. Control">
        <title>In silico genomic analysis of Rhodopseudomonas palustris strains revealed potential biocontrol agents and crop yield enhancers.</title>
        <authorList>
            <person name="Surachat K."/>
            <person name="Kantachote D."/>
            <person name="Deachamag P."/>
            <person name="Wonglapsuwan M."/>
        </authorList>
    </citation>
    <scope>NUCLEOTIDE SEQUENCE</scope>
    <source>
        <strain evidence="13">TLS06</strain>
    </source>
</reference>
<dbReference type="SMART" id="SM00930">
    <property type="entry name" value="NIL"/>
    <property type="match status" value="1"/>
</dbReference>
<keyword evidence="7 13" id="KW-0067">ATP-binding</keyword>
<keyword evidence="5" id="KW-1003">Cell membrane</keyword>
<proteinExistence type="inferred from homology"/>
<dbReference type="GO" id="GO:0005886">
    <property type="term" value="C:plasma membrane"/>
    <property type="evidence" value="ECO:0007669"/>
    <property type="project" value="UniProtKB-ARBA"/>
</dbReference>
<evidence type="ECO:0000256" key="5">
    <source>
        <dbReference type="ARBA" id="ARBA00022475"/>
    </source>
</evidence>
<dbReference type="PANTHER" id="PTHR43166:SF30">
    <property type="entry name" value="METHIONINE IMPORT ATP-BINDING PROTEIN METN"/>
    <property type="match status" value="1"/>
</dbReference>
<keyword evidence="10" id="KW-0472">Membrane</keyword>
<evidence type="ECO:0000256" key="1">
    <source>
        <dbReference type="ARBA" id="ARBA00002579"/>
    </source>
</evidence>
<evidence type="ECO:0000259" key="12">
    <source>
        <dbReference type="PROSITE" id="PS50893"/>
    </source>
</evidence>
<dbReference type="SMART" id="SM00382">
    <property type="entry name" value="AAA"/>
    <property type="match status" value="1"/>
</dbReference>
<dbReference type="InterPro" id="IPR027417">
    <property type="entry name" value="P-loop_NTPase"/>
</dbReference>
<dbReference type="GO" id="GO:0005524">
    <property type="term" value="F:ATP binding"/>
    <property type="evidence" value="ECO:0007669"/>
    <property type="project" value="UniProtKB-KW"/>
</dbReference>
<dbReference type="Pfam" id="PF09383">
    <property type="entry name" value="NIL"/>
    <property type="match status" value="1"/>
</dbReference>
<evidence type="ECO:0000313" key="13">
    <source>
        <dbReference type="EMBL" id="UYO41044.1"/>
    </source>
</evidence>
<dbReference type="GO" id="GO:0016887">
    <property type="term" value="F:ATP hydrolysis activity"/>
    <property type="evidence" value="ECO:0007669"/>
    <property type="project" value="InterPro"/>
</dbReference>
<dbReference type="InterPro" id="IPR041701">
    <property type="entry name" value="MetN_ABC"/>
</dbReference>
<evidence type="ECO:0000256" key="11">
    <source>
        <dbReference type="ARBA" id="ARBA00024722"/>
    </source>
</evidence>
<comment type="function">
    <text evidence="1">Part of the ABC transporter FtsEX involved in cellular division. Important for assembly or stability of the septal ring.</text>
</comment>
<dbReference type="CDD" id="cd03258">
    <property type="entry name" value="ABC_MetN_methionine_transporter"/>
    <property type="match status" value="1"/>
</dbReference>
<feature type="domain" description="ABC transporter" evidence="12">
    <location>
        <begin position="29"/>
        <end position="270"/>
    </location>
</feature>
<dbReference type="InterPro" id="IPR017871">
    <property type="entry name" value="ABC_transporter-like_CS"/>
</dbReference>
<organism evidence="13 14">
    <name type="scientific">Rhodopseudomonas palustris</name>
    <dbReference type="NCBI Taxonomy" id="1076"/>
    <lineage>
        <taxon>Bacteria</taxon>
        <taxon>Pseudomonadati</taxon>
        <taxon>Pseudomonadota</taxon>
        <taxon>Alphaproteobacteria</taxon>
        <taxon>Hyphomicrobiales</taxon>
        <taxon>Nitrobacteraceae</taxon>
        <taxon>Rhodopseudomonas</taxon>
    </lineage>
</organism>
<dbReference type="SUPFAM" id="SSF52540">
    <property type="entry name" value="P-loop containing nucleoside triphosphate hydrolases"/>
    <property type="match status" value="1"/>
</dbReference>